<feature type="domain" description="Luciferase-like" evidence="7">
    <location>
        <begin position="40"/>
        <end position="381"/>
    </location>
</feature>
<evidence type="ECO:0000256" key="1">
    <source>
        <dbReference type="ARBA" id="ARBA00022630"/>
    </source>
</evidence>
<evidence type="ECO:0000256" key="2">
    <source>
        <dbReference type="ARBA" id="ARBA00022643"/>
    </source>
</evidence>
<dbReference type="GO" id="GO:0004497">
    <property type="term" value="F:monooxygenase activity"/>
    <property type="evidence" value="ECO:0007669"/>
    <property type="project" value="UniProtKB-KW"/>
</dbReference>
<evidence type="ECO:0000256" key="6">
    <source>
        <dbReference type="PIRSR" id="PIRSR000337-1"/>
    </source>
</evidence>
<dbReference type="InterPro" id="IPR036661">
    <property type="entry name" value="Luciferase-like_sf"/>
</dbReference>
<keyword evidence="1 6" id="KW-0285">Flavoprotein</keyword>
<evidence type="ECO:0000256" key="5">
    <source>
        <dbReference type="ARBA" id="ARBA00033748"/>
    </source>
</evidence>
<evidence type="ECO:0000313" key="8">
    <source>
        <dbReference type="EMBL" id="RKR76656.1"/>
    </source>
</evidence>
<dbReference type="PANTHER" id="PTHR30011:SF16">
    <property type="entry name" value="C2H2 FINGER DOMAIN TRANSCRIPTION FACTOR (EUROFUNG)-RELATED"/>
    <property type="match status" value="1"/>
</dbReference>
<dbReference type="Gene3D" id="3.20.20.30">
    <property type="entry name" value="Luciferase-like domain"/>
    <property type="match status" value="1"/>
</dbReference>
<proteinExistence type="inferred from homology"/>
<keyword evidence="9" id="KW-1185">Reference proteome</keyword>
<name>A0A495INC7_9MICO</name>
<feature type="binding site" evidence="6">
    <location>
        <position position="96"/>
    </location>
    <ligand>
        <name>FMN</name>
        <dbReference type="ChEBI" id="CHEBI:58210"/>
    </ligand>
</feature>
<keyword evidence="2 6" id="KW-0288">FMN</keyword>
<comment type="caution">
    <text evidence="8">The sequence shown here is derived from an EMBL/GenBank/DDBJ whole genome shotgun (WGS) entry which is preliminary data.</text>
</comment>
<dbReference type="PIRSF" id="PIRSF000337">
    <property type="entry name" value="NTA_MOA"/>
    <property type="match status" value="1"/>
</dbReference>
<dbReference type="RefSeq" id="WP_121371605.1">
    <property type="nucleotide sequence ID" value="NZ_RBKS01000001.1"/>
</dbReference>
<dbReference type="NCBIfam" id="TIGR03860">
    <property type="entry name" value="FMN_nitrolo"/>
    <property type="match status" value="1"/>
</dbReference>
<feature type="binding site" evidence="6">
    <location>
        <position position="150"/>
    </location>
    <ligand>
        <name>FMN</name>
        <dbReference type="ChEBI" id="CHEBI:58210"/>
    </ligand>
</feature>
<dbReference type="GO" id="GO:0016705">
    <property type="term" value="F:oxidoreductase activity, acting on paired donors, with incorporation or reduction of molecular oxygen"/>
    <property type="evidence" value="ECO:0007669"/>
    <property type="project" value="InterPro"/>
</dbReference>
<dbReference type="AlphaFoldDB" id="A0A495INC7"/>
<evidence type="ECO:0000259" key="7">
    <source>
        <dbReference type="Pfam" id="PF00296"/>
    </source>
</evidence>
<feature type="binding site" evidence="6">
    <location>
        <position position="222"/>
    </location>
    <ligand>
        <name>FMN</name>
        <dbReference type="ChEBI" id="CHEBI:58210"/>
    </ligand>
</feature>
<evidence type="ECO:0000313" key="9">
    <source>
        <dbReference type="Proteomes" id="UP000280008"/>
    </source>
</evidence>
<dbReference type="InterPro" id="IPR051260">
    <property type="entry name" value="Diverse_substr_monoxygenases"/>
</dbReference>
<gene>
    <name evidence="8" type="ORF">C8E83_3833</name>
</gene>
<evidence type="ECO:0000256" key="4">
    <source>
        <dbReference type="ARBA" id="ARBA00023033"/>
    </source>
</evidence>
<dbReference type="Pfam" id="PF00296">
    <property type="entry name" value="Bac_luciferase"/>
    <property type="match status" value="1"/>
</dbReference>
<dbReference type="EMBL" id="RBKS01000001">
    <property type="protein sequence ID" value="RKR76656.1"/>
    <property type="molecule type" value="Genomic_DNA"/>
</dbReference>
<comment type="similarity">
    <text evidence="5">Belongs to the NtaA/SnaA/DszA monooxygenase family.</text>
</comment>
<sequence>MTDRQLHLGVILTGAGGPGRPKTWLYDDLPLDSSVNVDWYIELSQLAEKGKLDLVFIVDSQFITPNSPPHYLNRLEPFTLLAALAVSTKNIGLVGTATTSYNDPFNLARRFASLDNISHGRAGWNVVTSGDSGTAGNYGRDEHYDYDTRYGRAHEAIEVIQGLWDSYEDDAFPRDRATGQFFDPSKQHALNHEGTYFPKVVGPLNIQRSEQGWPVIFQAGDSDQGRDLGAALGEGIFTHGESFEKTKAFRTDLRSRAEAKGRDADSVIILPGVRFFIGDTDEEARALEQRANDMNWDFDRAQAEFGRAFGWHDFSQYDPEAPFPDVREIATLAWKTQADEVTDTALREGLTLRQTVERFAAPRRGHFVGTAQHVADLIEEWFTGEATDGFNIYVEQPAQFRRFVEEVVPILQQKGIFRTEYEASTLRGNLGLPIPANRYTAAREASREHAAIS</sequence>
<reference evidence="8 9" key="1">
    <citation type="submission" date="2018-10" db="EMBL/GenBank/DDBJ databases">
        <title>Sequencing the genomes of 1000 actinobacteria strains.</title>
        <authorList>
            <person name="Klenk H.-P."/>
        </authorList>
    </citation>
    <scope>NUCLEOTIDE SEQUENCE [LARGE SCALE GENOMIC DNA]</scope>
    <source>
        <strain evidence="8 9">DSM 17894</strain>
    </source>
</reference>
<dbReference type="PANTHER" id="PTHR30011">
    <property type="entry name" value="ALKANESULFONATE MONOOXYGENASE-RELATED"/>
    <property type="match status" value="1"/>
</dbReference>
<dbReference type="InterPro" id="IPR016215">
    <property type="entry name" value="NTA_MOA"/>
</dbReference>
<keyword evidence="3" id="KW-0560">Oxidoreductase</keyword>
<dbReference type="CDD" id="cd01095">
    <property type="entry name" value="Nitrilotriacetate_monoxgenase"/>
    <property type="match status" value="1"/>
</dbReference>
<protein>
    <submittedName>
        <fullName evidence="8">FMN-dependent oxidoreductase (Nitrilotriacetate monooxygenase family)</fullName>
    </submittedName>
</protein>
<dbReference type="InterPro" id="IPR011251">
    <property type="entry name" value="Luciferase-like_dom"/>
</dbReference>
<organism evidence="8 9">
    <name type="scientific">Frondihabitans australicus</name>
    <dbReference type="NCBI Taxonomy" id="386892"/>
    <lineage>
        <taxon>Bacteria</taxon>
        <taxon>Bacillati</taxon>
        <taxon>Actinomycetota</taxon>
        <taxon>Actinomycetes</taxon>
        <taxon>Micrococcales</taxon>
        <taxon>Microbacteriaceae</taxon>
        <taxon>Frondihabitans</taxon>
    </lineage>
</organism>
<evidence type="ECO:0000256" key="3">
    <source>
        <dbReference type="ARBA" id="ARBA00023002"/>
    </source>
</evidence>
<feature type="binding site" evidence="6">
    <location>
        <position position="59"/>
    </location>
    <ligand>
        <name>FMN</name>
        <dbReference type="ChEBI" id="CHEBI:58210"/>
    </ligand>
</feature>
<dbReference type="OrthoDB" id="3265338at2"/>
<accession>A0A495INC7</accession>
<keyword evidence="4 8" id="KW-0503">Monooxygenase</keyword>
<dbReference type="Proteomes" id="UP000280008">
    <property type="component" value="Unassembled WGS sequence"/>
</dbReference>
<dbReference type="SUPFAM" id="SSF51679">
    <property type="entry name" value="Bacterial luciferase-like"/>
    <property type="match status" value="1"/>
</dbReference>